<proteinExistence type="predicted"/>
<accession>A0A2S2NZN8</accession>
<gene>
    <name evidence="1" type="ORF">g.56157</name>
</gene>
<protein>
    <submittedName>
        <fullName evidence="1">Uncharacterized protein</fullName>
    </submittedName>
</protein>
<dbReference type="AlphaFoldDB" id="A0A2S2NZN8"/>
<organism evidence="1">
    <name type="scientific">Schizaphis graminum</name>
    <name type="common">Green bug aphid</name>
    <dbReference type="NCBI Taxonomy" id="13262"/>
    <lineage>
        <taxon>Eukaryota</taxon>
        <taxon>Metazoa</taxon>
        <taxon>Ecdysozoa</taxon>
        <taxon>Arthropoda</taxon>
        <taxon>Hexapoda</taxon>
        <taxon>Insecta</taxon>
        <taxon>Pterygota</taxon>
        <taxon>Neoptera</taxon>
        <taxon>Paraneoptera</taxon>
        <taxon>Hemiptera</taxon>
        <taxon>Sternorrhyncha</taxon>
        <taxon>Aphidomorpha</taxon>
        <taxon>Aphidoidea</taxon>
        <taxon>Aphididae</taxon>
        <taxon>Aphidini</taxon>
        <taxon>Schizaphis</taxon>
    </lineage>
</organism>
<evidence type="ECO:0000313" key="1">
    <source>
        <dbReference type="EMBL" id="MBY22630.1"/>
    </source>
</evidence>
<reference evidence="1" key="1">
    <citation type="submission" date="2018-04" db="EMBL/GenBank/DDBJ databases">
        <title>Transcriptome of Schizaphis graminum biotype I.</title>
        <authorList>
            <person name="Scully E.D."/>
            <person name="Geib S.M."/>
            <person name="Palmer N.A."/>
            <person name="Koch K."/>
            <person name="Bradshaw J."/>
            <person name="Heng-Moss T."/>
            <person name="Sarath G."/>
        </authorList>
    </citation>
    <scope>NUCLEOTIDE SEQUENCE</scope>
</reference>
<dbReference type="EMBL" id="GGMR01010011">
    <property type="protein sequence ID" value="MBY22630.1"/>
    <property type="molecule type" value="Transcribed_RNA"/>
</dbReference>
<name>A0A2S2NZN8_SCHGA</name>
<sequence>MIRVTERPADYYCVTCLVLFGYHIINEQPSIIGRAGTVNERPELNHCHLRKSFVQPLADMNFFSLPFPASLPTPPPSPPRLPLNNRNIDNGRRVVDDDAHRLTIERIQTVLPVIIFFKSYQYYHKRLEIS</sequence>